<evidence type="ECO:0000313" key="7">
    <source>
        <dbReference type="EMBL" id="ELT99861.1"/>
    </source>
</evidence>
<reference evidence="9" key="1">
    <citation type="submission" date="2012-12" db="EMBL/GenBank/DDBJ databases">
        <authorList>
            <person name="Hellsten U."/>
            <person name="Grimwood J."/>
            <person name="Chapman J.A."/>
            <person name="Shapiro H."/>
            <person name="Aerts A."/>
            <person name="Otillar R.P."/>
            <person name="Terry A.Y."/>
            <person name="Boore J.L."/>
            <person name="Simakov O."/>
            <person name="Marletaz F."/>
            <person name="Cho S.-J."/>
            <person name="Edsinger-Gonzales E."/>
            <person name="Havlak P."/>
            <person name="Kuo D.-H."/>
            <person name="Larsson T."/>
            <person name="Lv J."/>
            <person name="Arendt D."/>
            <person name="Savage R."/>
            <person name="Osoegawa K."/>
            <person name="de Jong P."/>
            <person name="Lindberg D.R."/>
            <person name="Seaver E.C."/>
            <person name="Weisblat D.A."/>
            <person name="Putnam N.H."/>
            <person name="Grigoriev I.V."/>
            <person name="Rokhsar D.S."/>
        </authorList>
    </citation>
    <scope>NUCLEOTIDE SEQUENCE</scope>
    <source>
        <strain evidence="9">I ESC-2004</strain>
    </source>
</reference>
<feature type="domain" description="G-protein coupled receptors family 1 profile" evidence="6">
    <location>
        <begin position="47"/>
        <end position="314"/>
    </location>
</feature>
<dbReference type="Pfam" id="PF00001">
    <property type="entry name" value="7tm_1"/>
    <property type="match status" value="1"/>
</dbReference>
<feature type="transmembrane region" description="Helical" evidence="5">
    <location>
        <begin position="200"/>
        <end position="229"/>
    </location>
</feature>
<keyword evidence="9" id="KW-1185">Reference proteome</keyword>
<dbReference type="InterPro" id="IPR000276">
    <property type="entry name" value="GPCR_Rhodpsn"/>
</dbReference>
<dbReference type="CDD" id="cd14978">
    <property type="entry name" value="7tmA_FMRFamide_R-like"/>
    <property type="match status" value="1"/>
</dbReference>
<evidence type="ECO:0000256" key="4">
    <source>
        <dbReference type="ARBA" id="ARBA00023136"/>
    </source>
</evidence>
<feature type="transmembrane region" description="Helical" evidence="5">
    <location>
        <begin position="152"/>
        <end position="169"/>
    </location>
</feature>
<feature type="transmembrane region" description="Helical" evidence="5">
    <location>
        <begin position="108"/>
        <end position="132"/>
    </location>
</feature>
<dbReference type="EnsemblMetazoa" id="CapteT210848">
    <property type="protein sequence ID" value="CapteP210848"/>
    <property type="gene ID" value="CapteG210848"/>
</dbReference>
<dbReference type="GO" id="GO:0004930">
    <property type="term" value="F:G protein-coupled receptor activity"/>
    <property type="evidence" value="ECO:0007669"/>
    <property type="project" value="InterPro"/>
</dbReference>
<dbReference type="GO" id="GO:0016020">
    <property type="term" value="C:membrane"/>
    <property type="evidence" value="ECO:0007669"/>
    <property type="project" value="UniProtKB-SubCell"/>
</dbReference>
<dbReference type="HOGENOM" id="CLU_009579_24_7_1"/>
<dbReference type="PRINTS" id="PR00237">
    <property type="entry name" value="GPCRRHODOPSN"/>
</dbReference>
<organism evidence="7">
    <name type="scientific">Capitella teleta</name>
    <name type="common">Polychaete worm</name>
    <dbReference type="NCBI Taxonomy" id="283909"/>
    <lineage>
        <taxon>Eukaryota</taxon>
        <taxon>Metazoa</taxon>
        <taxon>Spiralia</taxon>
        <taxon>Lophotrochozoa</taxon>
        <taxon>Annelida</taxon>
        <taxon>Polychaeta</taxon>
        <taxon>Sedentaria</taxon>
        <taxon>Scolecida</taxon>
        <taxon>Capitellidae</taxon>
        <taxon>Capitella</taxon>
    </lineage>
</organism>
<dbReference type="Gene3D" id="1.20.1070.10">
    <property type="entry name" value="Rhodopsin 7-helix transmembrane proteins"/>
    <property type="match status" value="1"/>
</dbReference>
<dbReference type="STRING" id="283909.R7U874"/>
<protein>
    <recommendedName>
        <fullName evidence="6">G-protein coupled receptors family 1 profile domain-containing protein</fullName>
    </recommendedName>
</protein>
<feature type="transmembrane region" description="Helical" evidence="5">
    <location>
        <begin position="29"/>
        <end position="56"/>
    </location>
</feature>
<evidence type="ECO:0000313" key="8">
    <source>
        <dbReference type="EnsemblMetazoa" id="CapteP210848"/>
    </source>
</evidence>
<reference evidence="8" key="3">
    <citation type="submission" date="2015-06" db="UniProtKB">
        <authorList>
            <consortium name="EnsemblMetazoa"/>
        </authorList>
    </citation>
    <scope>IDENTIFICATION</scope>
</reference>
<comment type="subcellular location">
    <subcellularLocation>
        <location evidence="1">Membrane</location>
    </subcellularLocation>
</comment>
<dbReference type="Proteomes" id="UP000014760">
    <property type="component" value="Unassembled WGS sequence"/>
</dbReference>
<keyword evidence="3 5" id="KW-1133">Transmembrane helix</keyword>
<keyword evidence="4 5" id="KW-0472">Membrane</keyword>
<evidence type="ECO:0000313" key="9">
    <source>
        <dbReference type="Proteomes" id="UP000014760"/>
    </source>
</evidence>
<evidence type="ECO:0000256" key="2">
    <source>
        <dbReference type="ARBA" id="ARBA00022692"/>
    </source>
</evidence>
<proteinExistence type="predicted"/>
<dbReference type="PROSITE" id="PS50262">
    <property type="entry name" value="G_PROTEIN_RECEP_F1_2"/>
    <property type="match status" value="1"/>
</dbReference>
<evidence type="ECO:0000256" key="5">
    <source>
        <dbReference type="SAM" id="Phobius"/>
    </source>
</evidence>
<feature type="transmembrane region" description="Helical" evidence="5">
    <location>
        <begin position="250"/>
        <end position="274"/>
    </location>
</feature>
<reference evidence="7 9" key="2">
    <citation type="journal article" date="2013" name="Nature">
        <title>Insights into bilaterian evolution from three spiralian genomes.</title>
        <authorList>
            <person name="Simakov O."/>
            <person name="Marletaz F."/>
            <person name="Cho S.J."/>
            <person name="Edsinger-Gonzales E."/>
            <person name="Havlak P."/>
            <person name="Hellsten U."/>
            <person name="Kuo D.H."/>
            <person name="Larsson T."/>
            <person name="Lv J."/>
            <person name="Arendt D."/>
            <person name="Savage R."/>
            <person name="Osoegawa K."/>
            <person name="de Jong P."/>
            <person name="Grimwood J."/>
            <person name="Chapman J.A."/>
            <person name="Shapiro H."/>
            <person name="Aerts A."/>
            <person name="Otillar R.P."/>
            <person name="Terry A.Y."/>
            <person name="Boore J.L."/>
            <person name="Grigoriev I.V."/>
            <person name="Lindberg D.R."/>
            <person name="Seaver E.C."/>
            <person name="Weisblat D.A."/>
            <person name="Putnam N.H."/>
            <person name="Rokhsar D.S."/>
        </authorList>
    </citation>
    <scope>NUCLEOTIDE SEQUENCE</scope>
    <source>
        <strain evidence="7 9">I ESC-2004</strain>
    </source>
</reference>
<feature type="transmembrane region" description="Helical" evidence="5">
    <location>
        <begin position="68"/>
        <end position="88"/>
    </location>
</feature>
<dbReference type="EMBL" id="KB306459">
    <property type="protein sequence ID" value="ELT99861.1"/>
    <property type="molecule type" value="Genomic_DNA"/>
</dbReference>
<accession>R7U874</accession>
<dbReference type="SUPFAM" id="SSF81321">
    <property type="entry name" value="Family A G protein-coupled receptor-like"/>
    <property type="match status" value="1"/>
</dbReference>
<dbReference type="PANTHER" id="PTHR46641:SF2">
    <property type="entry name" value="FMRFAMIDE RECEPTOR"/>
    <property type="match status" value="1"/>
</dbReference>
<gene>
    <name evidence="7" type="ORF">CAPTEDRAFT_210848</name>
</gene>
<sequence length="353" mass="39318">MGAVSTEAYFTESVQVPRWSPKKDCAANLLIVGTCFGGFFVISGLVGNALTIAIMARERKKSSIINCLFMLAIADSFVLLNYFVVLIPNGIIKYALNWDKGINYSIFVWTYFVETARIFNQVSVFLTMLVTFQRYVSVCLPHQAKRLCSVKLVNILVALSYLVAILYFFPNFFLFTMVKDTSGRFTPRIHPVVKSPLYQILYSTIGFSLLTYVIPGTALGFMSIQIIRAMRSQGTMMQPSLGASSVRKDLTLSSIAIVIICLACQSFSIANKALIWVYGDRFATATRCGGQLHYFYLIPHVTMVINSACNFIIFVVLAKGFRKKVQRLLVAEKRVTPASSSGTTESKLTTSRC</sequence>
<evidence type="ECO:0000256" key="3">
    <source>
        <dbReference type="ARBA" id="ARBA00022989"/>
    </source>
</evidence>
<feature type="transmembrane region" description="Helical" evidence="5">
    <location>
        <begin position="294"/>
        <end position="318"/>
    </location>
</feature>
<dbReference type="InterPro" id="IPR017452">
    <property type="entry name" value="GPCR_Rhodpsn_7TM"/>
</dbReference>
<dbReference type="InterPro" id="IPR052954">
    <property type="entry name" value="GPCR-Ligand_Int"/>
</dbReference>
<evidence type="ECO:0000259" key="6">
    <source>
        <dbReference type="PROSITE" id="PS50262"/>
    </source>
</evidence>
<evidence type="ECO:0000256" key="1">
    <source>
        <dbReference type="ARBA" id="ARBA00004370"/>
    </source>
</evidence>
<dbReference type="PANTHER" id="PTHR46641">
    <property type="entry name" value="FMRFAMIDE RECEPTOR-RELATED"/>
    <property type="match status" value="1"/>
</dbReference>
<keyword evidence="2 5" id="KW-0812">Transmembrane</keyword>
<name>R7U874_CAPTE</name>
<dbReference type="OMA" id="VINIHTW"/>
<dbReference type="AlphaFoldDB" id="R7U874"/>
<dbReference type="EMBL" id="AMQN01001903">
    <property type="status" value="NOT_ANNOTATED_CDS"/>
    <property type="molecule type" value="Genomic_DNA"/>
</dbReference>